<dbReference type="EMBL" id="FNWV01000010">
    <property type="protein sequence ID" value="SEH76689.1"/>
    <property type="molecule type" value="Genomic_DNA"/>
</dbReference>
<feature type="domain" description="DUF4367" evidence="3">
    <location>
        <begin position="269"/>
        <end position="350"/>
    </location>
</feature>
<proteinExistence type="predicted"/>
<feature type="region of interest" description="Disordered" evidence="1">
    <location>
        <begin position="199"/>
        <end position="218"/>
    </location>
</feature>
<evidence type="ECO:0000256" key="1">
    <source>
        <dbReference type="SAM" id="MobiDB-lite"/>
    </source>
</evidence>
<keyword evidence="2" id="KW-1133">Transmembrane helix</keyword>
<organism evidence="4 5">
    <name type="scientific">Ruminococcus flavefaciens</name>
    <dbReference type="NCBI Taxonomy" id="1265"/>
    <lineage>
        <taxon>Bacteria</taxon>
        <taxon>Bacillati</taxon>
        <taxon>Bacillota</taxon>
        <taxon>Clostridia</taxon>
        <taxon>Eubacteriales</taxon>
        <taxon>Oscillospiraceae</taxon>
        <taxon>Ruminococcus</taxon>
    </lineage>
</organism>
<evidence type="ECO:0000259" key="3">
    <source>
        <dbReference type="Pfam" id="PF14285"/>
    </source>
</evidence>
<keyword evidence="2" id="KW-0812">Transmembrane</keyword>
<protein>
    <recommendedName>
        <fullName evidence="3">DUF4367 domain-containing protein</fullName>
    </recommendedName>
</protein>
<evidence type="ECO:0000256" key="2">
    <source>
        <dbReference type="SAM" id="Phobius"/>
    </source>
</evidence>
<dbReference type="Proteomes" id="UP000183190">
    <property type="component" value="Unassembled WGS sequence"/>
</dbReference>
<dbReference type="Pfam" id="PF14285">
    <property type="entry name" value="DUF4367"/>
    <property type="match status" value="1"/>
</dbReference>
<dbReference type="AlphaFoldDB" id="A0A1H6KMQ9"/>
<sequence length="374" mass="41532">MNTVYHKQGVIILKDKLISDKLSDNQMLEDLQRLLDEELSKPLEERDLDAIKEITDAVISINDEKVPKPVSADKVLGEASARKKRGRIIQLRKWTAILAACFVICIAANIYTINTFGANVVETVMKIAKSGFSVDLNELRDIEADDPITTTMPPMVTTGTFMPTGTLATETTTTTATETWAASAGTYGITTVPSATQTTIAQPSSSGGSATVPTPGSSGTVDRIIENCDEYSRDMAREILTKCEEHDIYPCYPETLPYNLEDLTLDEYHFEQMNDSKDMYFTFTDGSNSLDIIIEEYISADRMPDVLIPSDEYEYETFKSDQLKGIVIDEGYGTTIVFVKDNTVYTLHGTGLYRNVWAEAAMGFVPYPSEFIKK</sequence>
<keyword evidence="2" id="KW-0472">Membrane</keyword>
<accession>A0A1H6KMQ9</accession>
<evidence type="ECO:0000313" key="5">
    <source>
        <dbReference type="Proteomes" id="UP000183190"/>
    </source>
</evidence>
<name>A0A1H6KMQ9_RUMFL</name>
<gene>
    <name evidence="4" type="ORF">SAMN02910265_02588</name>
</gene>
<dbReference type="InterPro" id="IPR025377">
    <property type="entry name" value="DUF4367"/>
</dbReference>
<feature type="transmembrane region" description="Helical" evidence="2">
    <location>
        <begin position="94"/>
        <end position="113"/>
    </location>
</feature>
<evidence type="ECO:0000313" key="4">
    <source>
        <dbReference type="EMBL" id="SEH76689.1"/>
    </source>
</evidence>
<reference evidence="4 5" key="1">
    <citation type="submission" date="2016-10" db="EMBL/GenBank/DDBJ databases">
        <authorList>
            <person name="de Groot N.N."/>
        </authorList>
    </citation>
    <scope>NUCLEOTIDE SEQUENCE [LARGE SCALE GENOMIC DNA]</scope>
    <source>
        <strain evidence="4 5">YAD2003</strain>
    </source>
</reference>